<proteinExistence type="predicted"/>
<evidence type="ECO:0000313" key="2">
    <source>
        <dbReference type="Proteomes" id="UP001552299"/>
    </source>
</evidence>
<dbReference type="EMBL" id="JANQDX010000008">
    <property type="protein sequence ID" value="KAL0920377.1"/>
    <property type="molecule type" value="Genomic_DNA"/>
</dbReference>
<dbReference type="AlphaFoldDB" id="A0ABD0VCZ9"/>
<dbReference type="Proteomes" id="UP001552299">
    <property type="component" value="Unassembled WGS sequence"/>
</dbReference>
<keyword evidence="2" id="KW-1185">Reference proteome</keyword>
<comment type="caution">
    <text evidence="1">The sequence shown here is derived from an EMBL/GenBank/DDBJ whole genome shotgun (WGS) entry which is preliminary data.</text>
</comment>
<gene>
    <name evidence="1" type="ORF">M5K25_009508</name>
</gene>
<evidence type="ECO:0000313" key="1">
    <source>
        <dbReference type="EMBL" id="KAL0920377.1"/>
    </source>
</evidence>
<accession>A0ABD0VCZ9</accession>
<protein>
    <submittedName>
        <fullName evidence="1">Uncharacterized protein</fullName>
    </submittedName>
</protein>
<name>A0ABD0VCZ9_DENTH</name>
<organism evidence="1 2">
    <name type="scientific">Dendrobium thyrsiflorum</name>
    <name type="common">Pinecone-like raceme dendrobium</name>
    <name type="synonym">Orchid</name>
    <dbReference type="NCBI Taxonomy" id="117978"/>
    <lineage>
        <taxon>Eukaryota</taxon>
        <taxon>Viridiplantae</taxon>
        <taxon>Streptophyta</taxon>
        <taxon>Embryophyta</taxon>
        <taxon>Tracheophyta</taxon>
        <taxon>Spermatophyta</taxon>
        <taxon>Magnoliopsida</taxon>
        <taxon>Liliopsida</taxon>
        <taxon>Asparagales</taxon>
        <taxon>Orchidaceae</taxon>
        <taxon>Epidendroideae</taxon>
        <taxon>Malaxideae</taxon>
        <taxon>Dendrobiinae</taxon>
        <taxon>Dendrobium</taxon>
    </lineage>
</organism>
<sequence length="69" mass="8338">MVDPERDHGFVFDNQWFIDIHRSPFFDVDLENDRSIEDYVERILFSLATAINQRQPPVQWQLSSESRQR</sequence>
<reference evidence="1 2" key="1">
    <citation type="journal article" date="2024" name="Plant Biotechnol. J.">
        <title>Dendrobium thyrsiflorum genome and its molecular insights into genes involved in important horticultural traits.</title>
        <authorList>
            <person name="Chen B."/>
            <person name="Wang J.Y."/>
            <person name="Zheng P.J."/>
            <person name="Li K.L."/>
            <person name="Liang Y.M."/>
            <person name="Chen X.F."/>
            <person name="Zhang C."/>
            <person name="Zhao X."/>
            <person name="He X."/>
            <person name="Zhang G.Q."/>
            <person name="Liu Z.J."/>
            <person name="Xu Q."/>
        </authorList>
    </citation>
    <scope>NUCLEOTIDE SEQUENCE [LARGE SCALE GENOMIC DNA]</scope>
    <source>
        <strain evidence="1">GZMU011</strain>
    </source>
</reference>